<dbReference type="InterPro" id="IPR042522">
    <property type="entry name" value="Atg7_N_1"/>
</dbReference>
<keyword evidence="10" id="KW-1185">Reference proteome</keyword>
<evidence type="ECO:0000259" key="9">
    <source>
        <dbReference type="Pfam" id="PF16420"/>
    </source>
</evidence>
<dbReference type="Pfam" id="PF16420">
    <property type="entry name" value="ATG7_N"/>
    <property type="match status" value="1"/>
</dbReference>
<dbReference type="GO" id="GO:0000045">
    <property type="term" value="P:autophagosome assembly"/>
    <property type="evidence" value="ECO:0007669"/>
    <property type="project" value="TreeGrafter"/>
</dbReference>
<dbReference type="GeneID" id="108744399"/>
<comment type="subunit">
    <text evidence="7">Homodimer.</text>
</comment>
<evidence type="ECO:0000256" key="3">
    <source>
        <dbReference type="ARBA" id="ARBA00022448"/>
    </source>
</evidence>
<protein>
    <recommendedName>
        <fullName evidence="2 7">Ubiquitin-like modifier-activating enzyme ATG7</fullName>
    </recommendedName>
    <alternativeName>
        <fullName evidence="7">Autophagy-related protein 7</fullName>
    </alternativeName>
</protein>
<dbReference type="NCBIfam" id="TIGR01381">
    <property type="entry name" value="E1_like_apg7"/>
    <property type="match status" value="1"/>
</dbReference>
<sequence length="696" mass="78840">MNEKFLEFVPYSSVINPSFWSKVVQIKLDVDKLHECYRPIWGFFTNVDSNTYRTPLLEIDSTSFNLTCPEAVGSLYIKGHFVNKNTIESFKECDKAHILHNEGLNIWKDIISGAALDNPSLLNKFFILAFAELKKYHFYYWCLYPCISKLKLNLTSITNLKDCGSFNEQEVLNRLLEDYLKLDNNQKQFFLIKRSDLKVQTLNSCFSIKTKENILINEDDYFFCFSDPCMTDTYAGWPLRNYILFLLYYCPKLAGKSVNVISFRIHRQESQTLCDNSIIFTVRISNDIGPLEDFVNEKDSWIGWERNEKGNFGPKFSNMRGSLDPVGLTQSSAELNLKLMKWNLVPNLDLERNHSTKCLLFGAGTLGCAVSRSLMSWGVKSITLIDGGKVSFSNPVRQCLYTYEDSLKGIPKSVAAVKNLKEIYPLVDAHAFSLFVPMPGHPVGESLLKQTLETVKEVEKLVKEADVIFLLTDSRESRWLPTVLGSYYGKIVINAALGFDSYLVMRHGVRQFPGPDTIPVEENHGNGVKRISGENLGCYFCNDVTAPGDSLHNRTLDQQCTITRPGVSMIAGALAVELAISVLQHKDGGRAAAYYKTENVEVFSSDIPDESLLGIVPHSIRGFLSTFSQVLPATQRYKQCIACSDVILNEYKTRGFEFLMDIFNSSKLLEKITGIEEIYKNIPEYQSISSDEEFTD</sequence>
<dbReference type="SUPFAM" id="SSF69572">
    <property type="entry name" value="Activating enzymes of the ubiquitin-like proteins"/>
    <property type="match status" value="1"/>
</dbReference>
<dbReference type="FunCoup" id="A0A1W4XI33">
    <property type="interactions" value="1038"/>
</dbReference>
<comment type="subcellular location">
    <subcellularLocation>
        <location evidence="7">Cytoplasm</location>
    </subcellularLocation>
    <subcellularLocation>
        <location evidence="7">Preautophagosomal structure</location>
    </subcellularLocation>
</comment>
<dbReference type="Proteomes" id="UP000192223">
    <property type="component" value="Unplaced"/>
</dbReference>
<dbReference type="GO" id="GO:0032446">
    <property type="term" value="P:protein modification by small protein conjugation"/>
    <property type="evidence" value="ECO:0007669"/>
    <property type="project" value="TreeGrafter"/>
</dbReference>
<evidence type="ECO:0000256" key="2">
    <source>
        <dbReference type="ARBA" id="ARBA00017647"/>
    </source>
</evidence>
<dbReference type="Gene3D" id="3.40.140.70">
    <property type="entry name" value="Ubiquitin-like modifier-activating enzyme ATG7 N-terminal domain"/>
    <property type="match status" value="1"/>
</dbReference>
<evidence type="ECO:0000256" key="5">
    <source>
        <dbReference type="ARBA" id="ARBA00023006"/>
    </source>
</evidence>
<dbReference type="OrthoDB" id="338614at2759"/>
<proteinExistence type="inferred from homology"/>
<dbReference type="GO" id="GO:0000407">
    <property type="term" value="C:phagophore assembly site"/>
    <property type="evidence" value="ECO:0007669"/>
    <property type="project" value="UniProtKB-SubCell"/>
</dbReference>
<dbReference type="InterPro" id="IPR000594">
    <property type="entry name" value="ThiF_NAD_FAD-bd"/>
</dbReference>
<dbReference type="Gene3D" id="3.40.50.720">
    <property type="entry name" value="NAD(P)-binding Rossmann-like Domain"/>
    <property type="match status" value="1"/>
</dbReference>
<dbReference type="GO" id="GO:0015031">
    <property type="term" value="P:protein transport"/>
    <property type="evidence" value="ECO:0007669"/>
    <property type="project" value="UniProtKB-UniRule"/>
</dbReference>
<dbReference type="Pfam" id="PF00899">
    <property type="entry name" value="ThiF"/>
    <property type="match status" value="1"/>
</dbReference>
<keyword evidence="5 7" id="KW-0072">Autophagy</keyword>
<evidence type="ECO:0000313" key="10">
    <source>
        <dbReference type="Proteomes" id="UP000192223"/>
    </source>
</evidence>
<evidence type="ECO:0000259" key="8">
    <source>
        <dbReference type="Pfam" id="PF00899"/>
    </source>
</evidence>
<dbReference type="InParanoid" id="A0A1W4XI33"/>
<dbReference type="FunFam" id="3.40.140.70:FF:000001">
    <property type="entry name" value="Ubiquitin-like modifier-activating enzyme atg7"/>
    <property type="match status" value="1"/>
</dbReference>
<dbReference type="KEGG" id="apln:108744399"/>
<feature type="domain" description="Ubiquitin-like modifier-activating enzyme Atg7 N-terminal" evidence="9">
    <location>
        <begin position="6"/>
        <end position="321"/>
    </location>
</feature>
<dbReference type="PANTHER" id="PTHR10953:SF3">
    <property type="entry name" value="UBIQUITIN-LIKE MODIFIER-ACTIVATING ENZYME ATG7"/>
    <property type="match status" value="1"/>
</dbReference>
<evidence type="ECO:0000256" key="6">
    <source>
        <dbReference type="PIRSR" id="PIRSR606285-1"/>
    </source>
</evidence>
<dbReference type="InterPro" id="IPR006285">
    <property type="entry name" value="Atg7"/>
</dbReference>
<evidence type="ECO:0000313" key="11">
    <source>
        <dbReference type="RefSeq" id="XP_018335644.1"/>
    </source>
</evidence>
<dbReference type="Gene3D" id="3.40.140.100">
    <property type="entry name" value="Ubiquitin-like modifier-activating enzyme ATG7 C-terminal domain"/>
    <property type="match status" value="1"/>
</dbReference>
<dbReference type="InterPro" id="IPR035985">
    <property type="entry name" value="Ubiquitin-activating_enz"/>
</dbReference>
<dbReference type="CDD" id="cd01486">
    <property type="entry name" value="Apg7"/>
    <property type="match status" value="1"/>
</dbReference>
<feature type="domain" description="THIF-type NAD/FAD binding fold" evidence="8">
    <location>
        <begin position="340"/>
        <end position="595"/>
    </location>
</feature>
<dbReference type="InterPro" id="IPR032197">
    <property type="entry name" value="Atg7_N"/>
</dbReference>
<dbReference type="GO" id="GO:0019779">
    <property type="term" value="F:Atg8 activating enzyme activity"/>
    <property type="evidence" value="ECO:0007669"/>
    <property type="project" value="TreeGrafter"/>
</dbReference>
<dbReference type="GO" id="GO:0000422">
    <property type="term" value="P:autophagy of mitochondrion"/>
    <property type="evidence" value="ECO:0007669"/>
    <property type="project" value="TreeGrafter"/>
</dbReference>
<comment type="similarity">
    <text evidence="1 7">Belongs to the ATG7 family.</text>
</comment>
<dbReference type="InterPro" id="IPR042523">
    <property type="entry name" value="Atg7_N_2"/>
</dbReference>
<feature type="active site" description="Glycyl thioester intermediate" evidence="6">
    <location>
        <position position="560"/>
    </location>
</feature>
<comment type="function">
    <text evidence="7">E1-like activating enzyme involved in the 2 ubiquitin-like systems required for autophagy.</text>
</comment>
<evidence type="ECO:0000256" key="4">
    <source>
        <dbReference type="ARBA" id="ARBA00022927"/>
    </source>
</evidence>
<dbReference type="GO" id="GO:0034727">
    <property type="term" value="P:piecemeal microautophagy of the nucleus"/>
    <property type="evidence" value="ECO:0007669"/>
    <property type="project" value="TreeGrafter"/>
</dbReference>
<dbReference type="FunFam" id="3.40.50.720:FF:000243">
    <property type="entry name" value="Ubiquitin-like modifier-activating enzyme ATG7"/>
    <property type="match status" value="1"/>
</dbReference>
<dbReference type="GO" id="GO:0019778">
    <property type="term" value="F:Atg12 activating enzyme activity"/>
    <property type="evidence" value="ECO:0007669"/>
    <property type="project" value="TreeGrafter"/>
</dbReference>
<name>A0A1W4XI33_AGRPL</name>
<organism evidence="10 11">
    <name type="scientific">Agrilus planipennis</name>
    <name type="common">Emerald ash borer</name>
    <name type="synonym">Agrilus marcopoli</name>
    <dbReference type="NCBI Taxonomy" id="224129"/>
    <lineage>
        <taxon>Eukaryota</taxon>
        <taxon>Metazoa</taxon>
        <taxon>Ecdysozoa</taxon>
        <taxon>Arthropoda</taxon>
        <taxon>Hexapoda</taxon>
        <taxon>Insecta</taxon>
        <taxon>Pterygota</taxon>
        <taxon>Neoptera</taxon>
        <taxon>Endopterygota</taxon>
        <taxon>Coleoptera</taxon>
        <taxon>Polyphaga</taxon>
        <taxon>Elateriformia</taxon>
        <taxon>Buprestoidea</taxon>
        <taxon>Buprestidae</taxon>
        <taxon>Agrilinae</taxon>
        <taxon>Agrilus</taxon>
    </lineage>
</organism>
<dbReference type="STRING" id="224129.A0A1W4XI33"/>
<dbReference type="RefSeq" id="XP_018335644.1">
    <property type="nucleotide sequence ID" value="XM_018480142.2"/>
</dbReference>
<evidence type="ECO:0000256" key="1">
    <source>
        <dbReference type="ARBA" id="ARBA00010931"/>
    </source>
</evidence>
<dbReference type="GO" id="GO:0006995">
    <property type="term" value="P:cellular response to nitrogen starvation"/>
    <property type="evidence" value="ECO:0007669"/>
    <property type="project" value="TreeGrafter"/>
</dbReference>
<evidence type="ECO:0000256" key="7">
    <source>
        <dbReference type="RuleBase" id="RU366022"/>
    </source>
</evidence>
<keyword evidence="7" id="KW-0963">Cytoplasm</keyword>
<dbReference type="InterPro" id="IPR045886">
    <property type="entry name" value="ThiF/MoeB/HesA"/>
</dbReference>
<keyword evidence="7" id="KW-0833">Ubl conjugation pathway</keyword>
<dbReference type="AlphaFoldDB" id="A0A1W4XI33"/>
<dbReference type="PANTHER" id="PTHR10953">
    <property type="entry name" value="UBIQUITIN-ACTIVATING ENZYME E1"/>
    <property type="match status" value="1"/>
</dbReference>
<accession>A0A1W4XI33</accession>
<keyword evidence="4 7" id="KW-0653">Protein transport</keyword>
<keyword evidence="3 7" id="KW-0813">Transport</keyword>
<gene>
    <name evidence="11" type="primary">LOC108744399</name>
</gene>
<reference evidence="11" key="1">
    <citation type="submission" date="2025-08" db="UniProtKB">
        <authorList>
            <consortium name="RefSeq"/>
        </authorList>
    </citation>
    <scope>IDENTIFICATION</scope>
    <source>
        <tissue evidence="11">Entire body</tissue>
    </source>
</reference>